<keyword evidence="3 4" id="KW-0664">Pyridoxine biosynthesis</keyword>
<sequence length="244" mass="26733">MAELAVNVDHVATLRQARGIDYPDPVAAAVAAETAGADAIVVHLRGDRRHIQERDVRLLRQIVQSRLILEMAATSEMLGIALDIMPDTVTLVPEKREELTTEGGLDLITHQDHIQDAVSTLRNAGIQVCIFIDPDLDQIKIAHKIDADMIEIHTGAFCDAETRAEARREFDRIVDAAKIGTKLKLGVNAGHGICYNTIKAFAGLHEIREFSIGHSIVSRAVLTGMDRAVRDMKKLIQDLGQAPV</sequence>
<feature type="site" description="Transition state stabilizer" evidence="4">
    <location>
        <position position="151"/>
    </location>
</feature>
<evidence type="ECO:0000256" key="5">
    <source>
        <dbReference type="NCBIfam" id="TIGR00559"/>
    </source>
</evidence>
<keyword evidence="1 4" id="KW-0963">Cytoplasm</keyword>
<dbReference type="GO" id="GO:0033856">
    <property type="term" value="F:pyridoxine 5'-phosphate synthase activity"/>
    <property type="evidence" value="ECO:0007669"/>
    <property type="project" value="UniProtKB-UniRule"/>
</dbReference>
<dbReference type="SUPFAM" id="SSF63892">
    <property type="entry name" value="Pyridoxine 5'-phosphate synthase"/>
    <property type="match status" value="1"/>
</dbReference>
<dbReference type="GO" id="GO:0008615">
    <property type="term" value="P:pyridoxine biosynthetic process"/>
    <property type="evidence" value="ECO:0007669"/>
    <property type="project" value="UniProtKB-UniRule"/>
</dbReference>
<name>C4B7R9_9BACT</name>
<feature type="binding site" evidence="4">
    <location>
        <position position="50"/>
    </location>
    <ligand>
        <name>1-deoxy-D-xylulose 5-phosphate</name>
        <dbReference type="ChEBI" id="CHEBI:57792"/>
    </ligand>
</feature>
<dbReference type="InterPro" id="IPR013785">
    <property type="entry name" value="Aldolase_TIM"/>
</dbReference>
<dbReference type="NCBIfam" id="NF003625">
    <property type="entry name" value="PRK05265.1-3"/>
    <property type="match status" value="1"/>
</dbReference>
<feature type="binding site" evidence="4">
    <location>
        <begin position="9"/>
        <end position="10"/>
    </location>
    <ligand>
        <name>1-deoxy-D-xylulose 5-phosphate</name>
        <dbReference type="ChEBI" id="CHEBI:57792"/>
    </ligand>
</feature>
<comment type="catalytic activity">
    <reaction evidence="4">
        <text>3-amino-2-oxopropyl phosphate + 1-deoxy-D-xylulose 5-phosphate = pyridoxine 5'-phosphate + phosphate + 2 H2O + H(+)</text>
        <dbReference type="Rhea" id="RHEA:15265"/>
        <dbReference type="ChEBI" id="CHEBI:15377"/>
        <dbReference type="ChEBI" id="CHEBI:15378"/>
        <dbReference type="ChEBI" id="CHEBI:43474"/>
        <dbReference type="ChEBI" id="CHEBI:57279"/>
        <dbReference type="ChEBI" id="CHEBI:57792"/>
        <dbReference type="ChEBI" id="CHEBI:58589"/>
        <dbReference type="EC" id="2.6.99.2"/>
    </reaction>
</comment>
<comment type="pathway">
    <text evidence="4">Cofactor biosynthesis; pyridoxine 5'-phosphate biosynthesis; pyridoxine 5'-phosphate from D-erythrose 4-phosphate: step 5/5.</text>
</comment>
<evidence type="ECO:0000256" key="3">
    <source>
        <dbReference type="ARBA" id="ARBA00023096"/>
    </source>
</evidence>
<comment type="subcellular location">
    <subcellularLocation>
        <location evidence="4">Cytoplasm</location>
    </subcellularLocation>
</comment>
<keyword evidence="2 4" id="KW-0808">Transferase</keyword>
<dbReference type="InterPro" id="IPR004569">
    <property type="entry name" value="PyrdxlP_synth_PdxJ"/>
</dbReference>
<dbReference type="UniPathway" id="UPA00244">
    <property type="reaction ID" value="UER00313"/>
</dbReference>
<dbReference type="AlphaFoldDB" id="C4B7R9"/>
<evidence type="ECO:0000256" key="1">
    <source>
        <dbReference type="ARBA" id="ARBA00022490"/>
    </source>
</evidence>
<dbReference type="PANTHER" id="PTHR30456">
    <property type="entry name" value="PYRIDOXINE 5'-PHOSPHATE SYNTHASE"/>
    <property type="match status" value="1"/>
</dbReference>
<dbReference type="GO" id="GO:0005829">
    <property type="term" value="C:cytosol"/>
    <property type="evidence" value="ECO:0007669"/>
    <property type="project" value="TreeGrafter"/>
</dbReference>
<feature type="active site" description="Proton donor" evidence="4">
    <location>
        <position position="191"/>
    </location>
</feature>
<protein>
    <recommendedName>
        <fullName evidence="4 5">Pyridoxine 5'-phosphate synthase</fullName>
        <shortName evidence="4">PNP synthase</shortName>
        <ecNumber evidence="4 5">2.6.99.2</ecNumber>
    </recommendedName>
</protein>
<gene>
    <name evidence="6" type="primary">ORF11</name>
    <name evidence="4" type="synonym">pdxJ</name>
</gene>
<dbReference type="InterPro" id="IPR036130">
    <property type="entry name" value="Pyridoxine-5'_phos_synth"/>
</dbReference>
<dbReference type="EMBL" id="AB471639">
    <property type="protein sequence ID" value="BAH60901.1"/>
    <property type="molecule type" value="Genomic_DNA"/>
</dbReference>
<comment type="subunit">
    <text evidence="4">Homooctamer; tetramer of dimers.</text>
</comment>
<evidence type="ECO:0000256" key="2">
    <source>
        <dbReference type="ARBA" id="ARBA00022679"/>
    </source>
</evidence>
<dbReference type="HAMAP" id="MF_00279">
    <property type="entry name" value="PdxJ"/>
    <property type="match status" value="1"/>
</dbReference>
<feature type="binding site" evidence="4">
    <location>
        <position position="100"/>
    </location>
    <ligand>
        <name>1-deoxy-D-xylulose 5-phosphate</name>
        <dbReference type="ChEBI" id="CHEBI:57792"/>
    </ligand>
</feature>
<reference evidence="6" key="1">
    <citation type="journal article" date="2009" name="FEMS Microbiol. Lett.">
        <title>Identification of the Electron Transfer Flavoprotein as an Upregulated Enzyme in the Benzoate Utilization of Desulfotignum balticum.</title>
        <authorList>
            <person name="Habe H."/>
            <person name="Kobuna A."/>
            <person name="Hosoda A."/>
            <person name="Kosaka T."/>
            <person name="Endoh T."/>
            <person name="Tamura H."/>
            <person name="Yamane H."/>
            <person name="Nojiri H."/>
            <person name="Omori T."/>
            <person name="Watanabe K."/>
        </authorList>
    </citation>
    <scope>NUCLEOTIDE SEQUENCE</scope>
    <source>
        <strain evidence="6">DSM 7044</strain>
    </source>
</reference>
<comment type="function">
    <text evidence="4">Catalyzes the complicated ring closure reaction between the two acyclic compounds 1-deoxy-D-xylulose-5-phosphate (DXP) and 3-amino-2-oxopropyl phosphate (1-amino-acetone-3-phosphate or AAP) to form pyridoxine 5'-phosphate (PNP) and inorganic phosphate.</text>
</comment>
<comment type="similarity">
    <text evidence="4">Belongs to the PNP synthase family.</text>
</comment>
<accession>C4B7R9</accession>
<dbReference type="NCBIfam" id="NF003627">
    <property type="entry name" value="PRK05265.1-5"/>
    <property type="match status" value="1"/>
</dbReference>
<organism evidence="6">
    <name type="scientific">Desulfotignum balticum</name>
    <dbReference type="NCBI Taxonomy" id="115781"/>
    <lineage>
        <taxon>Bacteria</taxon>
        <taxon>Pseudomonadati</taxon>
        <taxon>Thermodesulfobacteriota</taxon>
        <taxon>Desulfobacteria</taxon>
        <taxon>Desulfobacterales</taxon>
        <taxon>Desulfobacteraceae</taxon>
        <taxon>Desulfotignum</taxon>
    </lineage>
</organism>
<proteinExistence type="inferred from homology"/>
<feature type="active site" description="Proton acceptor" evidence="4">
    <location>
        <position position="70"/>
    </location>
</feature>
<feature type="binding site" evidence="4">
    <location>
        <position position="45"/>
    </location>
    <ligand>
        <name>1-deoxy-D-xylulose 5-phosphate</name>
        <dbReference type="ChEBI" id="CHEBI:57792"/>
    </ligand>
</feature>
<dbReference type="PANTHER" id="PTHR30456:SF0">
    <property type="entry name" value="PYRIDOXINE 5'-PHOSPHATE SYNTHASE"/>
    <property type="match status" value="1"/>
</dbReference>
<dbReference type="CDD" id="cd00003">
    <property type="entry name" value="PNPsynthase"/>
    <property type="match status" value="1"/>
</dbReference>
<feature type="binding site" evidence="4">
    <location>
        <begin position="213"/>
        <end position="214"/>
    </location>
    <ligand>
        <name>3-amino-2-oxopropyl phosphate</name>
        <dbReference type="ChEBI" id="CHEBI:57279"/>
    </ligand>
</feature>
<feature type="binding site" evidence="4">
    <location>
        <position position="18"/>
    </location>
    <ligand>
        <name>3-amino-2-oxopropyl phosphate</name>
        <dbReference type="ChEBI" id="CHEBI:57279"/>
    </ligand>
</feature>
<feature type="active site" description="Proton acceptor" evidence="4">
    <location>
        <position position="43"/>
    </location>
</feature>
<evidence type="ECO:0000313" key="6">
    <source>
        <dbReference type="EMBL" id="BAH60901.1"/>
    </source>
</evidence>
<feature type="binding site" evidence="4">
    <location>
        <position position="192"/>
    </location>
    <ligand>
        <name>3-amino-2-oxopropyl phosphate</name>
        <dbReference type="ChEBI" id="CHEBI:57279"/>
    </ligand>
</feature>
<dbReference type="EC" id="2.6.99.2" evidence="4 5"/>
<dbReference type="Pfam" id="PF03740">
    <property type="entry name" value="PdxJ"/>
    <property type="match status" value="1"/>
</dbReference>
<feature type="binding site" evidence="4">
    <location>
        <position position="7"/>
    </location>
    <ligand>
        <name>3-amino-2-oxopropyl phosphate</name>
        <dbReference type="ChEBI" id="CHEBI:57279"/>
    </ligand>
</feature>
<dbReference type="NCBIfam" id="TIGR00559">
    <property type="entry name" value="pdxJ"/>
    <property type="match status" value="1"/>
</dbReference>
<evidence type="ECO:0000256" key="4">
    <source>
        <dbReference type="HAMAP-Rule" id="MF_00279"/>
    </source>
</evidence>
<dbReference type="Gene3D" id="3.20.20.70">
    <property type="entry name" value="Aldolase class I"/>
    <property type="match status" value="1"/>
</dbReference>